<dbReference type="RefSeq" id="WP_379885464.1">
    <property type="nucleotide sequence ID" value="NZ_JBHSDI010000006.1"/>
</dbReference>
<feature type="transmembrane region" description="Helical" evidence="5">
    <location>
        <begin position="58"/>
        <end position="79"/>
    </location>
</feature>
<evidence type="ECO:0000259" key="6">
    <source>
        <dbReference type="Pfam" id="PF00892"/>
    </source>
</evidence>
<feature type="transmembrane region" description="Helical" evidence="5">
    <location>
        <begin position="32"/>
        <end position="51"/>
    </location>
</feature>
<dbReference type="InterPro" id="IPR037185">
    <property type="entry name" value="EmrE-like"/>
</dbReference>
<feature type="transmembrane region" description="Helical" evidence="5">
    <location>
        <begin position="237"/>
        <end position="256"/>
    </location>
</feature>
<dbReference type="Pfam" id="PF00892">
    <property type="entry name" value="EamA"/>
    <property type="match status" value="2"/>
</dbReference>
<feature type="transmembrane region" description="Helical" evidence="5">
    <location>
        <begin position="85"/>
        <end position="107"/>
    </location>
</feature>
<feature type="transmembrane region" description="Helical" evidence="5">
    <location>
        <begin position="172"/>
        <end position="191"/>
    </location>
</feature>
<dbReference type="SUPFAM" id="SSF103481">
    <property type="entry name" value="Multidrug resistance efflux transporter EmrE"/>
    <property type="match status" value="2"/>
</dbReference>
<evidence type="ECO:0000256" key="2">
    <source>
        <dbReference type="ARBA" id="ARBA00022692"/>
    </source>
</evidence>
<keyword evidence="4 5" id="KW-0472">Membrane</keyword>
<feature type="transmembrane region" description="Helical" evidence="5">
    <location>
        <begin position="114"/>
        <end position="131"/>
    </location>
</feature>
<protein>
    <submittedName>
        <fullName evidence="7">EamA family transporter</fullName>
    </submittedName>
</protein>
<keyword evidence="2 5" id="KW-0812">Transmembrane</keyword>
<dbReference type="PANTHER" id="PTHR32322">
    <property type="entry name" value="INNER MEMBRANE TRANSPORTER"/>
    <property type="match status" value="1"/>
</dbReference>
<feature type="transmembrane region" description="Helical" evidence="5">
    <location>
        <begin position="206"/>
        <end position="225"/>
    </location>
</feature>
<comment type="caution">
    <text evidence="7">The sequence shown here is derived from an EMBL/GenBank/DDBJ whole genome shotgun (WGS) entry which is preliminary data.</text>
</comment>
<dbReference type="InterPro" id="IPR000620">
    <property type="entry name" value="EamA_dom"/>
</dbReference>
<accession>A0ABV8QF38</accession>
<keyword evidence="3 5" id="KW-1133">Transmembrane helix</keyword>
<keyword evidence="8" id="KW-1185">Reference proteome</keyword>
<dbReference type="Proteomes" id="UP001595798">
    <property type="component" value="Unassembled WGS sequence"/>
</dbReference>
<evidence type="ECO:0000256" key="5">
    <source>
        <dbReference type="SAM" id="Phobius"/>
    </source>
</evidence>
<feature type="domain" description="EamA" evidence="6">
    <location>
        <begin position="145"/>
        <end position="278"/>
    </location>
</feature>
<evidence type="ECO:0000313" key="8">
    <source>
        <dbReference type="Proteomes" id="UP001595798"/>
    </source>
</evidence>
<evidence type="ECO:0000256" key="3">
    <source>
        <dbReference type="ARBA" id="ARBA00022989"/>
    </source>
</evidence>
<evidence type="ECO:0000256" key="1">
    <source>
        <dbReference type="ARBA" id="ARBA00004141"/>
    </source>
</evidence>
<proteinExistence type="predicted"/>
<comment type="subcellular location">
    <subcellularLocation>
        <location evidence="1">Membrane</location>
        <topology evidence="1">Multi-pass membrane protein</topology>
    </subcellularLocation>
</comment>
<evidence type="ECO:0000256" key="4">
    <source>
        <dbReference type="ARBA" id="ARBA00023136"/>
    </source>
</evidence>
<reference evidence="8" key="1">
    <citation type="journal article" date="2019" name="Int. J. Syst. Evol. Microbiol.">
        <title>The Global Catalogue of Microorganisms (GCM) 10K type strain sequencing project: providing services to taxonomists for standard genome sequencing and annotation.</title>
        <authorList>
            <consortium name="The Broad Institute Genomics Platform"/>
            <consortium name="The Broad Institute Genome Sequencing Center for Infectious Disease"/>
            <person name="Wu L."/>
            <person name="Ma J."/>
        </authorList>
    </citation>
    <scope>NUCLEOTIDE SEQUENCE [LARGE SCALE GENOMIC DNA]</scope>
    <source>
        <strain evidence="8">CECT 7297</strain>
    </source>
</reference>
<organism evidence="7 8">
    <name type="scientific">Marinobacter lacisalsi</name>
    <dbReference type="NCBI Taxonomy" id="475979"/>
    <lineage>
        <taxon>Bacteria</taxon>
        <taxon>Pseudomonadati</taxon>
        <taxon>Pseudomonadota</taxon>
        <taxon>Gammaproteobacteria</taxon>
        <taxon>Pseudomonadales</taxon>
        <taxon>Marinobacteraceae</taxon>
        <taxon>Marinobacter</taxon>
    </lineage>
</organism>
<dbReference type="PANTHER" id="PTHR32322:SF9">
    <property type="entry name" value="AMINO-ACID METABOLITE EFFLUX PUMP-RELATED"/>
    <property type="match status" value="1"/>
</dbReference>
<evidence type="ECO:0000313" key="7">
    <source>
        <dbReference type="EMBL" id="MFC4258101.1"/>
    </source>
</evidence>
<feature type="transmembrane region" description="Helical" evidence="5">
    <location>
        <begin position="268"/>
        <end position="289"/>
    </location>
</feature>
<feature type="domain" description="EamA" evidence="6">
    <location>
        <begin position="5"/>
        <end position="131"/>
    </location>
</feature>
<sequence length="300" mass="33341">MSISSIVLVLVATLIWGSGFIAIELGLNHFPPLLFIALRFIISAVPLVFFIDRAGIKWRWIISIGLAVGVFFYVFWYLAMWYGMPAGMAALLLQTQFIFTTLLSILLFRKYPNIVQIFAMAVCSIGLYIIARERLEGITPFLPFLIIMGGAASWGLVHIIMQKAGKMNQLRLMVWVSLIPPIPLLILSYIFESNQLDIILNMDHTALLALLYTGIPGTVISFAIWGHLIQKHGAVTIAPFSMLIPVFAIVLSIAFLNEDFSVLSKIGASVIFLGLLVNAFNVQLSTVFARRSKKRPLAPL</sequence>
<feature type="transmembrane region" description="Helical" evidence="5">
    <location>
        <begin position="137"/>
        <end position="160"/>
    </location>
</feature>
<dbReference type="InterPro" id="IPR050638">
    <property type="entry name" value="AA-Vitamin_Transporters"/>
</dbReference>
<name>A0ABV8QF38_9GAMM</name>
<dbReference type="EMBL" id="JBHSDI010000006">
    <property type="protein sequence ID" value="MFC4258101.1"/>
    <property type="molecule type" value="Genomic_DNA"/>
</dbReference>
<gene>
    <name evidence="7" type="ORF">ACFOZ5_03535</name>
</gene>